<dbReference type="SUPFAM" id="SSF49879">
    <property type="entry name" value="SMAD/FHA domain"/>
    <property type="match status" value="1"/>
</dbReference>
<dbReference type="InterPro" id="IPR008984">
    <property type="entry name" value="SMAD_FHA_dom_sf"/>
</dbReference>
<proteinExistence type="predicted"/>
<dbReference type="Pfam" id="PF12294">
    <property type="entry name" value="DUF3626"/>
    <property type="match status" value="1"/>
</dbReference>
<feature type="compositionally biased region" description="Basic and acidic residues" evidence="1">
    <location>
        <begin position="283"/>
        <end position="294"/>
    </location>
</feature>
<dbReference type="Gene3D" id="2.60.200.20">
    <property type="match status" value="1"/>
</dbReference>
<protein>
    <recommendedName>
        <fullName evidence="5">FHA domain-containing protein</fullName>
    </recommendedName>
</protein>
<feature type="domain" description="FHA" evidence="2">
    <location>
        <begin position="129"/>
        <end position="185"/>
    </location>
</feature>
<evidence type="ECO:0000259" key="2">
    <source>
        <dbReference type="PROSITE" id="PS50006"/>
    </source>
</evidence>
<evidence type="ECO:0008006" key="5">
    <source>
        <dbReference type="Google" id="ProtNLM"/>
    </source>
</evidence>
<dbReference type="SMART" id="SM00240">
    <property type="entry name" value="FHA"/>
    <property type="match status" value="1"/>
</dbReference>
<organism evidence="4">
    <name type="scientific">Amorphochlora amoebiformis</name>
    <dbReference type="NCBI Taxonomy" id="1561963"/>
    <lineage>
        <taxon>Eukaryota</taxon>
        <taxon>Sar</taxon>
        <taxon>Rhizaria</taxon>
        <taxon>Cercozoa</taxon>
        <taxon>Chlorarachniophyceae</taxon>
        <taxon>Amorphochlora</taxon>
    </lineage>
</organism>
<sequence>MVEKTILSLKSMGFSRDVSIEAIAACGPSTENCVGYILAGKAVPPEVKTREEKEDKREKKKVSFMEEEKAGEEGRIIEMNAVSGHRGSRDDGRGDCKTLEAKLELIRKKGVKYLKKYQPQTILIEVDELTFGRPVEASKKPGHVFIDTRIPQMISRKHARITREEGRFFITSFGKNGVKVNGYKVRTAELKPNDVVTFGTKRSELVYKFTCKVHAAKTEIKTPRVASPVSPGVSAECPKSNGKSGCKRSVEGTGDASKSPGDSRSKRRRVAGGAKSSLSGGRGGKEENKNGREEFKPVCRQRQASTLDLTQAVMVVSGCCKEKAVIALQAAEGNVSRALDFLEREKDVVDLAIEAKATVREARVALQYCNGDKIQACRFLASDPLELGALNQLKDHQRLALSRVASESQKLSIPAVARLEKRWVRENLDSLCTLERVLEFIRDKAQIIIHVDLPQTLRFLLKDTHYRNLFETGSSGGLQSLRERTKWEKRLFEGLYDGSSAFDRVKYGVCNIVQDIEGIRSCHGYGKSYMVLKEVRLRTTFSDQDTSARNCVLATCQHYAHVLETYDTQELRAVAEVASGRKPWGCPSTMIHRYKEVQIHGPVRLDRHVECLCVHPDDLDSDPGLSDVLERFSKKHRINVIEIEIDPESLSDRPGHFFW</sequence>
<feature type="region of interest" description="Disordered" evidence="1">
    <location>
        <begin position="222"/>
        <end position="294"/>
    </location>
</feature>
<evidence type="ECO:0000259" key="3">
    <source>
        <dbReference type="PROSITE" id="PS50030"/>
    </source>
</evidence>
<dbReference type="Pfam" id="PF00498">
    <property type="entry name" value="FHA"/>
    <property type="match status" value="1"/>
</dbReference>
<dbReference type="PROSITE" id="PS50030">
    <property type="entry name" value="UBA"/>
    <property type="match status" value="1"/>
</dbReference>
<name>A0A7S0DSZ2_9EUKA</name>
<dbReference type="InterPro" id="IPR000253">
    <property type="entry name" value="FHA_dom"/>
</dbReference>
<reference evidence="4" key="1">
    <citation type="submission" date="2021-01" db="EMBL/GenBank/DDBJ databases">
        <authorList>
            <person name="Corre E."/>
            <person name="Pelletier E."/>
            <person name="Niang G."/>
            <person name="Scheremetjew M."/>
            <person name="Finn R."/>
            <person name="Kale V."/>
            <person name="Holt S."/>
            <person name="Cochrane G."/>
            <person name="Meng A."/>
            <person name="Brown T."/>
            <person name="Cohen L."/>
        </authorList>
    </citation>
    <scope>NUCLEOTIDE SEQUENCE</scope>
    <source>
        <strain evidence="4">CCMP2058</strain>
    </source>
</reference>
<dbReference type="CDD" id="cd00060">
    <property type="entry name" value="FHA"/>
    <property type="match status" value="1"/>
</dbReference>
<dbReference type="AlphaFoldDB" id="A0A7S0DSZ2"/>
<dbReference type="InterPro" id="IPR015940">
    <property type="entry name" value="UBA"/>
</dbReference>
<dbReference type="SUPFAM" id="SSF46934">
    <property type="entry name" value="UBA-like"/>
    <property type="match status" value="1"/>
</dbReference>
<dbReference type="EMBL" id="HBEM01034297">
    <property type="protein sequence ID" value="CAD8464470.1"/>
    <property type="molecule type" value="Transcribed_RNA"/>
</dbReference>
<dbReference type="SMART" id="SM00165">
    <property type="entry name" value="UBA"/>
    <property type="match status" value="2"/>
</dbReference>
<gene>
    <name evidence="4" type="ORF">LAMO00422_LOCUS23436</name>
</gene>
<evidence type="ECO:0000313" key="4">
    <source>
        <dbReference type="EMBL" id="CAD8464470.1"/>
    </source>
</evidence>
<dbReference type="InterPro" id="IPR022074">
    <property type="entry name" value="DUF3626"/>
</dbReference>
<dbReference type="PROSITE" id="PS50006">
    <property type="entry name" value="FHA_DOMAIN"/>
    <property type="match status" value="1"/>
</dbReference>
<feature type="domain" description="UBA" evidence="3">
    <location>
        <begin position="1"/>
        <end position="40"/>
    </location>
</feature>
<evidence type="ECO:0000256" key="1">
    <source>
        <dbReference type="SAM" id="MobiDB-lite"/>
    </source>
</evidence>
<accession>A0A7S0DSZ2</accession>
<dbReference type="InterPro" id="IPR009060">
    <property type="entry name" value="UBA-like_sf"/>
</dbReference>